<evidence type="ECO:0000313" key="7">
    <source>
        <dbReference type="Proteomes" id="UP001374803"/>
    </source>
</evidence>
<evidence type="ECO:0000256" key="2">
    <source>
        <dbReference type="ARBA" id="ARBA00023015"/>
    </source>
</evidence>
<dbReference type="PANTHER" id="PTHR30537:SF5">
    <property type="entry name" value="HTH-TYPE TRANSCRIPTIONAL ACTIVATOR TTDR-RELATED"/>
    <property type="match status" value="1"/>
</dbReference>
<comment type="similarity">
    <text evidence="1">Belongs to the LysR transcriptional regulatory family.</text>
</comment>
<dbReference type="SUPFAM" id="SSF53850">
    <property type="entry name" value="Periplasmic binding protein-like II"/>
    <property type="match status" value="1"/>
</dbReference>
<keyword evidence="2" id="KW-0805">Transcription regulation</keyword>
<protein>
    <submittedName>
        <fullName evidence="6">LysR family transcriptional regulator</fullName>
    </submittedName>
</protein>
<feature type="domain" description="HTH lysR-type" evidence="5">
    <location>
        <begin position="1"/>
        <end position="44"/>
    </location>
</feature>
<dbReference type="InterPro" id="IPR000847">
    <property type="entry name" value="LysR_HTH_N"/>
</dbReference>
<dbReference type="EMBL" id="CP089983">
    <property type="protein sequence ID" value="WXB06009.1"/>
    <property type="molecule type" value="Genomic_DNA"/>
</dbReference>
<dbReference type="InterPro" id="IPR036390">
    <property type="entry name" value="WH_DNA-bd_sf"/>
</dbReference>
<keyword evidence="4" id="KW-0804">Transcription</keyword>
<dbReference type="InterPro" id="IPR058163">
    <property type="entry name" value="LysR-type_TF_proteobact-type"/>
</dbReference>
<dbReference type="Pfam" id="PF00126">
    <property type="entry name" value="HTH_1"/>
    <property type="match status" value="1"/>
</dbReference>
<evidence type="ECO:0000259" key="5">
    <source>
        <dbReference type="PROSITE" id="PS50931"/>
    </source>
</evidence>
<dbReference type="InterPro" id="IPR036388">
    <property type="entry name" value="WH-like_DNA-bd_sf"/>
</dbReference>
<dbReference type="InterPro" id="IPR005119">
    <property type="entry name" value="LysR_subst-bd"/>
</dbReference>
<organism evidence="6 7">
    <name type="scientific">Pendulispora rubella</name>
    <dbReference type="NCBI Taxonomy" id="2741070"/>
    <lineage>
        <taxon>Bacteria</taxon>
        <taxon>Pseudomonadati</taxon>
        <taxon>Myxococcota</taxon>
        <taxon>Myxococcia</taxon>
        <taxon>Myxococcales</taxon>
        <taxon>Sorangiineae</taxon>
        <taxon>Pendulisporaceae</taxon>
        <taxon>Pendulispora</taxon>
    </lineage>
</organism>
<dbReference type="PANTHER" id="PTHR30537">
    <property type="entry name" value="HTH-TYPE TRANSCRIPTIONAL REGULATOR"/>
    <property type="match status" value="1"/>
</dbReference>
<evidence type="ECO:0000313" key="6">
    <source>
        <dbReference type="EMBL" id="WXB06009.1"/>
    </source>
</evidence>
<evidence type="ECO:0000256" key="4">
    <source>
        <dbReference type="ARBA" id="ARBA00023163"/>
    </source>
</evidence>
<dbReference type="PROSITE" id="PS50931">
    <property type="entry name" value="HTH_LYSR"/>
    <property type="match status" value="1"/>
</dbReference>
<proteinExistence type="inferred from homology"/>
<dbReference type="Proteomes" id="UP001374803">
    <property type="component" value="Chromosome"/>
</dbReference>
<dbReference type="SUPFAM" id="SSF46785">
    <property type="entry name" value="Winged helix' DNA-binding domain"/>
    <property type="match status" value="1"/>
</dbReference>
<accession>A0ABZ2L4Y6</accession>
<sequence>MGSIVSAARAAKTTSTSVSKQLAQLEEHLGTQLIHRNTRHLSLTEAGRLYLERCERILDDVDGAECFLSGLRTVPRGPLRISAPVAFGLLRLSPILAQFVVKYPEIELDVVLDDRVLDLVEEGFDLGIRVFRRPLHDSTLTVRRIGGGKRVVCAAPSYLHAHGKPKHPRDLENHVCLRYGKQVPGFWEFDGPDGRICVKVRGPLVVNNCISIRDAVKSGIGIALVNDFIVAKELAEHEFEVLLEDHPPSGYNVYLVSPPSRYETPRVRAFSDHVIKSLDLG</sequence>
<keyword evidence="3" id="KW-0238">DNA-binding</keyword>
<dbReference type="Gene3D" id="1.10.10.10">
    <property type="entry name" value="Winged helix-like DNA-binding domain superfamily/Winged helix DNA-binding domain"/>
    <property type="match status" value="1"/>
</dbReference>
<evidence type="ECO:0000256" key="1">
    <source>
        <dbReference type="ARBA" id="ARBA00009437"/>
    </source>
</evidence>
<dbReference type="Pfam" id="PF03466">
    <property type="entry name" value="LysR_substrate"/>
    <property type="match status" value="1"/>
</dbReference>
<keyword evidence="7" id="KW-1185">Reference proteome</keyword>
<reference evidence="6" key="1">
    <citation type="submission" date="2021-12" db="EMBL/GenBank/DDBJ databases">
        <title>Discovery of the Pendulisporaceae a myxobacterial family with distinct sporulation behavior and unique specialized metabolism.</title>
        <authorList>
            <person name="Garcia R."/>
            <person name="Popoff A."/>
            <person name="Bader C.D."/>
            <person name="Loehr J."/>
            <person name="Walesch S."/>
            <person name="Walt C."/>
            <person name="Boldt J."/>
            <person name="Bunk B."/>
            <person name="Haeckl F.J.F.P.J."/>
            <person name="Gunesch A.P."/>
            <person name="Birkelbach J."/>
            <person name="Nuebel U."/>
            <person name="Pietschmann T."/>
            <person name="Bach T."/>
            <person name="Mueller R."/>
        </authorList>
    </citation>
    <scope>NUCLEOTIDE SEQUENCE</scope>
    <source>
        <strain evidence="6">MSr11367</strain>
    </source>
</reference>
<dbReference type="CDD" id="cd08422">
    <property type="entry name" value="PBP2_CrgA_like"/>
    <property type="match status" value="1"/>
</dbReference>
<gene>
    <name evidence="6" type="ORF">LVJ94_01860</name>
</gene>
<evidence type="ECO:0000256" key="3">
    <source>
        <dbReference type="ARBA" id="ARBA00023125"/>
    </source>
</evidence>
<dbReference type="Gene3D" id="3.40.190.290">
    <property type="match status" value="1"/>
</dbReference>
<name>A0ABZ2L4Y6_9BACT</name>